<reference evidence="3" key="1">
    <citation type="submission" date="2016-06" db="EMBL/GenBank/DDBJ databases">
        <title>Parallel loss of symbiosis genes in relatives of nitrogen-fixing non-legume Parasponia.</title>
        <authorList>
            <person name="Van Velzen R."/>
            <person name="Holmer R."/>
            <person name="Bu F."/>
            <person name="Rutten L."/>
            <person name="Van Zeijl A."/>
            <person name="Liu W."/>
            <person name="Santuari L."/>
            <person name="Cao Q."/>
            <person name="Sharma T."/>
            <person name="Shen D."/>
            <person name="Roswanjaya Y."/>
            <person name="Wardhani T."/>
            <person name="Kalhor M.S."/>
            <person name="Jansen J."/>
            <person name="Van den Hoogen J."/>
            <person name="Gungor B."/>
            <person name="Hartog M."/>
            <person name="Hontelez J."/>
            <person name="Verver J."/>
            <person name="Yang W.-C."/>
            <person name="Schijlen E."/>
            <person name="Repin R."/>
            <person name="Schilthuizen M."/>
            <person name="Schranz E."/>
            <person name="Heidstra R."/>
            <person name="Miyata K."/>
            <person name="Fedorova E."/>
            <person name="Kohlen W."/>
            <person name="Bisseling T."/>
            <person name="Smit S."/>
            <person name="Geurts R."/>
        </authorList>
    </citation>
    <scope>NUCLEOTIDE SEQUENCE [LARGE SCALE GENOMIC DNA]</scope>
    <source>
        <strain evidence="3">cv. RG33-2</strain>
    </source>
</reference>
<evidence type="ECO:0000256" key="1">
    <source>
        <dbReference type="SAM" id="MobiDB-lite"/>
    </source>
</evidence>
<evidence type="ECO:0000313" key="2">
    <source>
        <dbReference type="EMBL" id="PON91340.1"/>
    </source>
</evidence>
<comment type="caution">
    <text evidence="2">The sequence shown here is derived from an EMBL/GenBank/DDBJ whole genome shotgun (WGS) entry which is preliminary data.</text>
</comment>
<sequence>MNKLHMHTLTHKFKPNGSRVIYWEQWVSERARESEIGFENPKKCRRRRIRIWRRGFWDLHILGFSFLTPHPPTQEQTRPHTHTHKHTHSLSLWSLSPPSFLSRSLSISVAVTPSLAVSLDLHRCRPLSLAVFLDLHRPLVALSLLGRAQAQAQADPSPAFLSAVSELRHPLVALSLLGRAQAEGPPPARAPLPSRPNSALSAKHSSLRVGIDSRTRTEGRVKKTSERKLKWRV</sequence>
<dbReference type="Proteomes" id="UP000237000">
    <property type="component" value="Unassembled WGS sequence"/>
</dbReference>
<proteinExistence type="predicted"/>
<accession>A0A2P5F0N3</accession>
<protein>
    <submittedName>
        <fullName evidence="2">Uncharacterized protein</fullName>
    </submittedName>
</protein>
<organism evidence="2 3">
    <name type="scientific">Trema orientale</name>
    <name type="common">Charcoal tree</name>
    <name type="synonym">Celtis orientalis</name>
    <dbReference type="NCBI Taxonomy" id="63057"/>
    <lineage>
        <taxon>Eukaryota</taxon>
        <taxon>Viridiplantae</taxon>
        <taxon>Streptophyta</taxon>
        <taxon>Embryophyta</taxon>
        <taxon>Tracheophyta</taxon>
        <taxon>Spermatophyta</taxon>
        <taxon>Magnoliopsida</taxon>
        <taxon>eudicotyledons</taxon>
        <taxon>Gunneridae</taxon>
        <taxon>Pentapetalae</taxon>
        <taxon>rosids</taxon>
        <taxon>fabids</taxon>
        <taxon>Rosales</taxon>
        <taxon>Cannabaceae</taxon>
        <taxon>Trema</taxon>
    </lineage>
</organism>
<dbReference type="EMBL" id="JXTC01000075">
    <property type="protein sequence ID" value="PON91340.1"/>
    <property type="molecule type" value="Genomic_DNA"/>
</dbReference>
<feature type="region of interest" description="Disordered" evidence="1">
    <location>
        <begin position="182"/>
        <end position="233"/>
    </location>
</feature>
<dbReference type="AlphaFoldDB" id="A0A2P5F0N3"/>
<name>A0A2P5F0N3_TREOI</name>
<dbReference type="InParanoid" id="A0A2P5F0N3"/>
<gene>
    <name evidence="2" type="ORF">TorRG33x02_129030</name>
</gene>
<feature type="compositionally biased region" description="Pro residues" evidence="1">
    <location>
        <begin position="184"/>
        <end position="194"/>
    </location>
</feature>
<keyword evidence="3" id="KW-1185">Reference proteome</keyword>
<feature type="compositionally biased region" description="Basic and acidic residues" evidence="1">
    <location>
        <begin position="211"/>
        <end position="233"/>
    </location>
</feature>
<evidence type="ECO:0000313" key="3">
    <source>
        <dbReference type="Proteomes" id="UP000237000"/>
    </source>
</evidence>